<keyword evidence="5" id="KW-0804">Transcription</keyword>
<dbReference type="EMBL" id="JAOQAZ010000008">
    <property type="protein sequence ID" value="KAJ4264370.1"/>
    <property type="molecule type" value="Genomic_DNA"/>
</dbReference>
<evidence type="ECO:0000256" key="6">
    <source>
        <dbReference type="ARBA" id="ARBA00023242"/>
    </source>
</evidence>
<dbReference type="Proteomes" id="UP001152049">
    <property type="component" value="Unassembled WGS sequence"/>
</dbReference>
<sequence length="251" mass="28618">MFSALGKNVAAFTGDTSFSHADQQTQVLQMGHPKTQFANLTEAEDSLSNLNSFFDNLVFGKKSPRESLGMIGCMSPIHATTDCFLTALEITRPLFFTWNSRLELSKTSQHAMQLTLQEKRRMALLSLYQTTWSAFVKMDSYHAGLQTHDYGNIFERIEEIMRLDKTPARPLFAFNGHLVCELSTICASCTDAEIRNKAIMLLRSMRRREGVWDSWEVANVYESAFKALEDGRFTLEYLPWGITQISKEVSW</sequence>
<reference evidence="7" key="1">
    <citation type="submission" date="2022-09" db="EMBL/GenBank/DDBJ databases">
        <title>Fusarium specimens isolated from Avocado Roots.</title>
        <authorList>
            <person name="Stajich J."/>
            <person name="Roper C."/>
            <person name="Heimlech-Rivalta G."/>
        </authorList>
    </citation>
    <scope>NUCLEOTIDE SEQUENCE</scope>
    <source>
        <strain evidence="7">CF00136</strain>
    </source>
</reference>
<evidence type="ECO:0000313" key="7">
    <source>
        <dbReference type="EMBL" id="KAJ4264370.1"/>
    </source>
</evidence>
<evidence type="ECO:0000313" key="8">
    <source>
        <dbReference type="Proteomes" id="UP001152049"/>
    </source>
</evidence>
<dbReference type="PANTHER" id="PTHR36206:SF12">
    <property type="entry name" value="ASPERCRYPTIN BIOSYNTHESIS CLUSTER-SPECIFIC TRANSCRIPTION REGULATOR ATNN-RELATED"/>
    <property type="match status" value="1"/>
</dbReference>
<evidence type="ECO:0000256" key="3">
    <source>
        <dbReference type="ARBA" id="ARBA00023015"/>
    </source>
</evidence>
<evidence type="ECO:0000256" key="1">
    <source>
        <dbReference type="ARBA" id="ARBA00022723"/>
    </source>
</evidence>
<keyword evidence="1" id="KW-0479">Metal-binding</keyword>
<dbReference type="OrthoDB" id="2593732at2759"/>
<proteinExistence type="predicted"/>
<dbReference type="PANTHER" id="PTHR36206">
    <property type="entry name" value="ASPERCRYPTIN BIOSYNTHESIS CLUSTER-SPECIFIC TRANSCRIPTION REGULATOR ATNN-RELATED"/>
    <property type="match status" value="1"/>
</dbReference>
<keyword evidence="2" id="KW-0862">Zinc</keyword>
<organism evidence="7 8">
    <name type="scientific">Fusarium torreyae</name>
    <dbReference type="NCBI Taxonomy" id="1237075"/>
    <lineage>
        <taxon>Eukaryota</taxon>
        <taxon>Fungi</taxon>
        <taxon>Dikarya</taxon>
        <taxon>Ascomycota</taxon>
        <taxon>Pezizomycotina</taxon>
        <taxon>Sordariomycetes</taxon>
        <taxon>Hypocreomycetidae</taxon>
        <taxon>Hypocreales</taxon>
        <taxon>Nectriaceae</taxon>
        <taxon>Fusarium</taxon>
    </lineage>
</organism>
<name>A0A9W8S312_9HYPO</name>
<dbReference type="InterPro" id="IPR052360">
    <property type="entry name" value="Transcr_Regulatory_Proteins"/>
</dbReference>
<keyword evidence="6" id="KW-0539">Nucleus</keyword>
<accession>A0A9W8S312</accession>
<keyword evidence="8" id="KW-1185">Reference proteome</keyword>
<comment type="caution">
    <text evidence="7">The sequence shown here is derived from an EMBL/GenBank/DDBJ whole genome shotgun (WGS) entry which is preliminary data.</text>
</comment>
<dbReference type="GO" id="GO:0003677">
    <property type="term" value="F:DNA binding"/>
    <property type="evidence" value="ECO:0007669"/>
    <property type="project" value="UniProtKB-KW"/>
</dbReference>
<protein>
    <submittedName>
        <fullName evidence="7">Uncharacterized protein</fullName>
    </submittedName>
</protein>
<keyword evidence="3" id="KW-0805">Transcription regulation</keyword>
<dbReference type="AlphaFoldDB" id="A0A9W8S312"/>
<keyword evidence="4" id="KW-0238">DNA-binding</keyword>
<evidence type="ECO:0000256" key="2">
    <source>
        <dbReference type="ARBA" id="ARBA00022833"/>
    </source>
</evidence>
<evidence type="ECO:0000256" key="4">
    <source>
        <dbReference type="ARBA" id="ARBA00023125"/>
    </source>
</evidence>
<gene>
    <name evidence="7" type="ORF">NW762_005568</name>
</gene>
<dbReference type="GO" id="GO:0046872">
    <property type="term" value="F:metal ion binding"/>
    <property type="evidence" value="ECO:0007669"/>
    <property type="project" value="UniProtKB-KW"/>
</dbReference>
<evidence type="ECO:0000256" key="5">
    <source>
        <dbReference type="ARBA" id="ARBA00023163"/>
    </source>
</evidence>